<feature type="region of interest" description="Disordered" evidence="1">
    <location>
        <begin position="290"/>
        <end position="318"/>
    </location>
</feature>
<feature type="compositionally biased region" description="Polar residues" evidence="1">
    <location>
        <begin position="304"/>
        <end position="318"/>
    </location>
</feature>
<dbReference type="AlphaFoldDB" id="A0A485LP41"/>
<dbReference type="EMBL" id="CAADRA010007272">
    <property type="protein sequence ID" value="VFT99905.1"/>
    <property type="molecule type" value="Genomic_DNA"/>
</dbReference>
<reference evidence="3 4" key="1">
    <citation type="submission" date="2019-03" db="EMBL/GenBank/DDBJ databases">
        <authorList>
            <person name="Gaulin E."/>
            <person name="Dumas B."/>
        </authorList>
    </citation>
    <scope>NUCLEOTIDE SEQUENCE [LARGE SCALE GENOMIC DNA]</scope>
    <source>
        <strain evidence="3">CBS 568.67</strain>
    </source>
</reference>
<organism evidence="3 4">
    <name type="scientific">Aphanomyces stellatus</name>
    <dbReference type="NCBI Taxonomy" id="120398"/>
    <lineage>
        <taxon>Eukaryota</taxon>
        <taxon>Sar</taxon>
        <taxon>Stramenopiles</taxon>
        <taxon>Oomycota</taxon>
        <taxon>Saprolegniomycetes</taxon>
        <taxon>Saprolegniales</taxon>
        <taxon>Verrucalvaceae</taxon>
        <taxon>Aphanomyces</taxon>
    </lineage>
</organism>
<sequence>MRRSKENSNVRMAQAQYTAFRHTYMDKKEYEDPFEIARGPGYIDPKVAPTKRPISLYKCDSHVPFHQRLSLSSVDRVTSLHLVVPIPTDAKYNVDHGISYDSKHKGNAAPLKSATPRFAESARSFPGPGSYKSEQFRGAFPTLLKTITPRDARREHMEKKLQLQGLMGVVAPPNVSGAPEKDHAMPTRPTRKASLHHSTGKRIEGHPLEEGLKSASVCSMPNSVVCSSPLIARLTPKNAYNGSFVKVMASPRYRFAMSPGNRTQYVADASTEPASAPSIAVMVVPTSHDVAATDAPPPMPTMDSTNPAEPQPSNQPTLSLTSEVVKQEIALSDHVMTVPDGDPV</sequence>
<evidence type="ECO:0000256" key="1">
    <source>
        <dbReference type="SAM" id="MobiDB-lite"/>
    </source>
</evidence>
<protein>
    <submittedName>
        <fullName evidence="3">Aste57867_23260 protein</fullName>
    </submittedName>
</protein>
<feature type="region of interest" description="Disordered" evidence="1">
    <location>
        <begin position="176"/>
        <end position="200"/>
    </location>
</feature>
<dbReference type="OrthoDB" id="68458at2759"/>
<dbReference type="Proteomes" id="UP000332933">
    <property type="component" value="Unassembled WGS sequence"/>
</dbReference>
<evidence type="ECO:0000313" key="2">
    <source>
        <dbReference type="EMBL" id="KAF0684745.1"/>
    </source>
</evidence>
<keyword evidence="4" id="KW-1185">Reference proteome</keyword>
<reference evidence="2" key="2">
    <citation type="submission" date="2019-06" db="EMBL/GenBank/DDBJ databases">
        <title>Genomics analysis of Aphanomyces spp. identifies a new class of oomycete effector associated with host adaptation.</title>
        <authorList>
            <person name="Gaulin E."/>
        </authorList>
    </citation>
    <scope>NUCLEOTIDE SEQUENCE</scope>
    <source>
        <strain evidence="2">CBS 578.67</strain>
    </source>
</reference>
<name>A0A485LP41_9STRA</name>
<dbReference type="EMBL" id="VJMH01007246">
    <property type="protein sequence ID" value="KAF0684745.1"/>
    <property type="molecule type" value="Genomic_DNA"/>
</dbReference>
<feature type="compositionally biased region" description="Basic residues" evidence="1">
    <location>
        <begin position="189"/>
        <end position="200"/>
    </location>
</feature>
<accession>A0A485LP41</accession>
<evidence type="ECO:0000313" key="3">
    <source>
        <dbReference type="EMBL" id="VFT99905.1"/>
    </source>
</evidence>
<evidence type="ECO:0000313" key="4">
    <source>
        <dbReference type="Proteomes" id="UP000332933"/>
    </source>
</evidence>
<proteinExistence type="predicted"/>
<gene>
    <name evidence="3" type="primary">Aste57867_23260</name>
    <name evidence="2" type="ORF">As57867_023189</name>
    <name evidence="3" type="ORF">ASTE57867_23260</name>
</gene>